<dbReference type="AlphaFoldDB" id="A0A6A5SCA2"/>
<keyword evidence="3" id="KW-1185">Reference proteome</keyword>
<sequence length="108" mass="11363">MLNPANTATSSLPKGRPSKYRLDNGSPGPGIEWAPMPSTGRVEAPEHQQMPCTTSLTGLLGGYVPVTISGGGSPDFWTQFMRGEKDETTIAGIISDIDMTFGPAPSPQ</sequence>
<evidence type="ECO:0000313" key="3">
    <source>
        <dbReference type="Proteomes" id="UP000800038"/>
    </source>
</evidence>
<reference evidence="2" key="1">
    <citation type="journal article" date="2020" name="Stud. Mycol.">
        <title>101 Dothideomycetes genomes: a test case for predicting lifestyles and emergence of pathogens.</title>
        <authorList>
            <person name="Haridas S."/>
            <person name="Albert R."/>
            <person name="Binder M."/>
            <person name="Bloem J."/>
            <person name="Labutti K."/>
            <person name="Salamov A."/>
            <person name="Andreopoulos B."/>
            <person name="Baker S."/>
            <person name="Barry K."/>
            <person name="Bills G."/>
            <person name="Bluhm B."/>
            <person name="Cannon C."/>
            <person name="Castanera R."/>
            <person name="Culley D."/>
            <person name="Daum C."/>
            <person name="Ezra D."/>
            <person name="Gonzalez J."/>
            <person name="Henrissat B."/>
            <person name="Kuo A."/>
            <person name="Liang C."/>
            <person name="Lipzen A."/>
            <person name="Lutzoni F."/>
            <person name="Magnuson J."/>
            <person name="Mondo S."/>
            <person name="Nolan M."/>
            <person name="Ohm R."/>
            <person name="Pangilinan J."/>
            <person name="Park H.-J."/>
            <person name="Ramirez L."/>
            <person name="Alfaro M."/>
            <person name="Sun H."/>
            <person name="Tritt A."/>
            <person name="Yoshinaga Y."/>
            <person name="Zwiers L.-H."/>
            <person name="Turgeon B."/>
            <person name="Goodwin S."/>
            <person name="Spatafora J."/>
            <person name="Crous P."/>
            <person name="Grigoriev I."/>
        </authorList>
    </citation>
    <scope>NUCLEOTIDE SEQUENCE</scope>
    <source>
        <strain evidence="2">CBS 161.51</strain>
    </source>
</reference>
<accession>A0A6A5SCA2</accession>
<name>A0A6A5SCA2_9PLEO</name>
<dbReference type="Proteomes" id="UP000800038">
    <property type="component" value="Unassembled WGS sequence"/>
</dbReference>
<gene>
    <name evidence="2" type="ORF">EJ02DRAFT_438790</name>
</gene>
<feature type="region of interest" description="Disordered" evidence="1">
    <location>
        <begin position="1"/>
        <end position="48"/>
    </location>
</feature>
<protein>
    <submittedName>
        <fullName evidence="2">Uncharacterized protein</fullName>
    </submittedName>
</protein>
<organism evidence="2 3">
    <name type="scientific">Clathrospora elynae</name>
    <dbReference type="NCBI Taxonomy" id="706981"/>
    <lineage>
        <taxon>Eukaryota</taxon>
        <taxon>Fungi</taxon>
        <taxon>Dikarya</taxon>
        <taxon>Ascomycota</taxon>
        <taxon>Pezizomycotina</taxon>
        <taxon>Dothideomycetes</taxon>
        <taxon>Pleosporomycetidae</taxon>
        <taxon>Pleosporales</taxon>
        <taxon>Diademaceae</taxon>
        <taxon>Clathrospora</taxon>
    </lineage>
</organism>
<proteinExistence type="predicted"/>
<evidence type="ECO:0000256" key="1">
    <source>
        <dbReference type="SAM" id="MobiDB-lite"/>
    </source>
</evidence>
<feature type="compositionally biased region" description="Polar residues" evidence="1">
    <location>
        <begin position="1"/>
        <end position="12"/>
    </location>
</feature>
<evidence type="ECO:0000313" key="2">
    <source>
        <dbReference type="EMBL" id="KAF1936076.1"/>
    </source>
</evidence>
<dbReference type="EMBL" id="ML976213">
    <property type="protein sequence ID" value="KAF1936076.1"/>
    <property type="molecule type" value="Genomic_DNA"/>
</dbReference>
<dbReference type="OrthoDB" id="3946756at2759"/>